<dbReference type="InterPro" id="IPR051806">
    <property type="entry name" value="HAD-like_SPP"/>
</dbReference>
<reference evidence="1" key="1">
    <citation type="submission" date="2021-01" db="EMBL/GenBank/DDBJ databases">
        <authorList>
            <person name="Kaushik A."/>
        </authorList>
    </citation>
    <scope>NUCLEOTIDE SEQUENCE</scope>
    <source>
        <strain evidence="1">AG2-2IIIB</strain>
    </source>
</reference>
<dbReference type="InterPro" id="IPR023214">
    <property type="entry name" value="HAD_sf"/>
</dbReference>
<dbReference type="InterPro" id="IPR006439">
    <property type="entry name" value="HAD-SF_hydro_IA"/>
</dbReference>
<proteinExistence type="predicted"/>
<name>A0A8H2Y6Y4_9AGAM</name>
<dbReference type="CDD" id="cd07527">
    <property type="entry name" value="HAD_ScGPP-like"/>
    <property type="match status" value="1"/>
</dbReference>
<dbReference type="SUPFAM" id="SSF56784">
    <property type="entry name" value="HAD-like"/>
    <property type="match status" value="1"/>
</dbReference>
<protein>
    <submittedName>
        <fullName evidence="1">Uncharacterized protein</fullName>
    </submittedName>
</protein>
<dbReference type="Pfam" id="PF00702">
    <property type="entry name" value="Hydrolase"/>
    <property type="match status" value="1"/>
</dbReference>
<gene>
    <name evidence="1" type="ORF">RDB_LOCUS73991</name>
</gene>
<dbReference type="EMBL" id="CAJMWT010002327">
    <property type="protein sequence ID" value="CAE6439957.1"/>
    <property type="molecule type" value="Genomic_DNA"/>
</dbReference>
<dbReference type="Proteomes" id="UP000663843">
    <property type="component" value="Unassembled WGS sequence"/>
</dbReference>
<organism evidence="1 2">
    <name type="scientific">Rhizoctonia solani</name>
    <dbReference type="NCBI Taxonomy" id="456999"/>
    <lineage>
        <taxon>Eukaryota</taxon>
        <taxon>Fungi</taxon>
        <taxon>Dikarya</taxon>
        <taxon>Basidiomycota</taxon>
        <taxon>Agaricomycotina</taxon>
        <taxon>Agaricomycetes</taxon>
        <taxon>Cantharellales</taxon>
        <taxon>Ceratobasidiaceae</taxon>
        <taxon>Rhizoctonia</taxon>
    </lineage>
</organism>
<dbReference type="InterPro" id="IPR023198">
    <property type="entry name" value="PGP-like_dom2"/>
</dbReference>
<dbReference type="Gene3D" id="1.10.150.240">
    <property type="entry name" value="Putative phosphatase, domain 2"/>
    <property type="match status" value="1"/>
</dbReference>
<comment type="caution">
    <text evidence="1">The sequence shown here is derived from an EMBL/GenBank/DDBJ whole genome shotgun (WGS) entry which is preliminary data.</text>
</comment>
<dbReference type="InterPro" id="IPR036412">
    <property type="entry name" value="HAD-like_sf"/>
</dbReference>
<dbReference type="PANTHER" id="PTHR43481">
    <property type="entry name" value="FRUCTOSE-1-PHOSPHATE PHOSPHATASE"/>
    <property type="match status" value="1"/>
</dbReference>
<dbReference type="AlphaFoldDB" id="A0A8H2Y6Y4"/>
<dbReference type="NCBIfam" id="TIGR01509">
    <property type="entry name" value="HAD-SF-IA-v3"/>
    <property type="match status" value="1"/>
</dbReference>
<dbReference type="Gene3D" id="3.40.50.1000">
    <property type="entry name" value="HAD superfamily/HAD-like"/>
    <property type="match status" value="1"/>
</dbReference>
<sequence>MALLVVGFAQRGSSIARLSSLGQPTDLNSPLSFLSRVRDTTPARRMNQRSPHFFHMFNPAHQTKKKYPGLYRAPTPIPSGGSPASVSHAHSALFITISLTRPPPLKTEEHAHPHRQSLDGTLVDSTAAVEGAWATFKERYPYIDVPTILKTAHGVRSIDNMRNWIFPPGTPEPILQAEADKFEVEIVNSANHTKQQGKHGIVFLPGAKEILAVARSSGDEWAICTSATTTYASAALQTVEVPLPKAFVTAGDVTKGKPWPEPYLLGAAKCGVDPAECVVFEDAPSGIMAGKAAGCKVIALLTSHTREAVEAAQPDVIVENLSQVSASWDGEKFSLVIA</sequence>
<evidence type="ECO:0000313" key="2">
    <source>
        <dbReference type="Proteomes" id="UP000663843"/>
    </source>
</evidence>
<dbReference type="PANTHER" id="PTHR43481:SF4">
    <property type="entry name" value="GLYCEROL-1-PHOSPHATE PHOSPHOHYDROLASE 1-RELATED"/>
    <property type="match status" value="1"/>
</dbReference>
<evidence type="ECO:0000313" key="1">
    <source>
        <dbReference type="EMBL" id="CAE6439957.1"/>
    </source>
</evidence>
<accession>A0A8H2Y6Y4</accession>
<dbReference type="GO" id="GO:0050308">
    <property type="term" value="F:sugar-phosphatase activity"/>
    <property type="evidence" value="ECO:0007669"/>
    <property type="project" value="TreeGrafter"/>
</dbReference>